<dbReference type="InterPro" id="IPR046358">
    <property type="entry name" value="Flagellin_C"/>
</dbReference>
<keyword evidence="8" id="KW-1185">Reference proteome</keyword>
<name>A0A559KB27_9BACL</name>
<dbReference type="PANTHER" id="PTHR42792:SF2">
    <property type="entry name" value="FLAGELLIN"/>
    <property type="match status" value="1"/>
</dbReference>
<comment type="caution">
    <text evidence="7">The sequence shown here is derived from an EMBL/GenBank/DDBJ whole genome shotgun (WGS) entry which is preliminary data.</text>
</comment>
<evidence type="ECO:0000313" key="7">
    <source>
        <dbReference type="EMBL" id="TVY09337.1"/>
    </source>
</evidence>
<evidence type="ECO:0000256" key="4">
    <source>
        <dbReference type="RuleBase" id="RU362073"/>
    </source>
</evidence>
<dbReference type="Gene3D" id="6.10.10.10">
    <property type="entry name" value="Flagellar export chaperone, C-terminal domain"/>
    <property type="match status" value="1"/>
</dbReference>
<dbReference type="Gene3D" id="1.20.1330.10">
    <property type="entry name" value="f41 fragment of flagellin, N-terminal domain"/>
    <property type="match status" value="2"/>
</dbReference>
<dbReference type="OrthoDB" id="9796789at2"/>
<dbReference type="InterPro" id="IPR042187">
    <property type="entry name" value="Flagellin_C_sub2"/>
</dbReference>
<comment type="function">
    <text evidence="4">Flagellin is the subunit protein which polymerizes to form the filaments of bacterial flagella.</text>
</comment>
<comment type="similarity">
    <text evidence="1 4">Belongs to the bacterial flagellin family.</text>
</comment>
<evidence type="ECO:0000259" key="6">
    <source>
        <dbReference type="Pfam" id="PF00700"/>
    </source>
</evidence>
<dbReference type="Pfam" id="PF00669">
    <property type="entry name" value="Flagellin_N"/>
    <property type="match status" value="1"/>
</dbReference>
<keyword evidence="4" id="KW-0964">Secreted</keyword>
<dbReference type="GO" id="GO:0009288">
    <property type="term" value="C:bacterial-type flagellum"/>
    <property type="evidence" value="ECO:0007669"/>
    <property type="project" value="UniProtKB-SubCell"/>
</dbReference>
<accession>A0A559KB27</accession>
<dbReference type="InterPro" id="IPR001029">
    <property type="entry name" value="Flagellin_N"/>
</dbReference>
<keyword evidence="3 4" id="KW-0975">Bacterial flagellum</keyword>
<dbReference type="AlphaFoldDB" id="A0A559KB27"/>
<dbReference type="PANTHER" id="PTHR42792">
    <property type="entry name" value="FLAGELLIN"/>
    <property type="match status" value="1"/>
</dbReference>
<evidence type="ECO:0000256" key="2">
    <source>
        <dbReference type="ARBA" id="ARBA00020110"/>
    </source>
</evidence>
<proteinExistence type="inferred from homology"/>
<feature type="domain" description="Flagellin N-terminal" evidence="5">
    <location>
        <begin position="3"/>
        <end position="138"/>
    </location>
</feature>
<organism evidence="7 8">
    <name type="scientific">Paenibacillus cremeus</name>
    <dbReference type="NCBI Taxonomy" id="2163881"/>
    <lineage>
        <taxon>Bacteria</taxon>
        <taxon>Bacillati</taxon>
        <taxon>Bacillota</taxon>
        <taxon>Bacilli</taxon>
        <taxon>Bacillales</taxon>
        <taxon>Paenibacillaceae</taxon>
        <taxon>Paenibacillus</taxon>
    </lineage>
</organism>
<dbReference type="GO" id="GO:0005198">
    <property type="term" value="F:structural molecule activity"/>
    <property type="evidence" value="ECO:0007669"/>
    <property type="project" value="UniProtKB-UniRule"/>
</dbReference>
<reference evidence="7 8" key="1">
    <citation type="submission" date="2019-07" db="EMBL/GenBank/DDBJ databases">
        <authorList>
            <person name="Kim J."/>
        </authorList>
    </citation>
    <scope>NUCLEOTIDE SEQUENCE [LARGE SCALE GENOMIC DNA]</scope>
    <source>
        <strain evidence="7 8">JC52</strain>
    </source>
</reference>
<keyword evidence="7" id="KW-0282">Flagellum</keyword>
<evidence type="ECO:0000259" key="5">
    <source>
        <dbReference type="Pfam" id="PF00669"/>
    </source>
</evidence>
<dbReference type="GO" id="GO:0005576">
    <property type="term" value="C:extracellular region"/>
    <property type="evidence" value="ECO:0007669"/>
    <property type="project" value="UniProtKB-SubCell"/>
</dbReference>
<evidence type="ECO:0000256" key="3">
    <source>
        <dbReference type="ARBA" id="ARBA00023143"/>
    </source>
</evidence>
<keyword evidence="7" id="KW-0969">Cilium</keyword>
<dbReference type="RefSeq" id="WP_144847730.1">
    <property type="nucleotide sequence ID" value="NZ_VNJI01000015.1"/>
</dbReference>
<feature type="domain" description="Flagellin C-terminal" evidence="6">
    <location>
        <begin position="506"/>
        <end position="590"/>
    </location>
</feature>
<evidence type="ECO:0000313" key="8">
    <source>
        <dbReference type="Proteomes" id="UP000317036"/>
    </source>
</evidence>
<dbReference type="Pfam" id="PF00700">
    <property type="entry name" value="Flagellin_C"/>
    <property type="match status" value="1"/>
</dbReference>
<dbReference type="InterPro" id="IPR001492">
    <property type="entry name" value="Flagellin"/>
</dbReference>
<comment type="subcellular location">
    <subcellularLocation>
        <location evidence="4">Secreted</location>
    </subcellularLocation>
    <subcellularLocation>
        <location evidence="4">Bacterial flagellum</location>
    </subcellularLocation>
</comment>
<protein>
    <recommendedName>
        <fullName evidence="2 4">Flagellin</fullName>
    </recommendedName>
</protein>
<dbReference type="SUPFAM" id="SSF64518">
    <property type="entry name" value="Phase 1 flagellin"/>
    <property type="match status" value="2"/>
</dbReference>
<dbReference type="Gene3D" id="3.30.70.2120">
    <property type="match status" value="1"/>
</dbReference>
<dbReference type="Proteomes" id="UP000317036">
    <property type="component" value="Unassembled WGS sequence"/>
</dbReference>
<sequence>MRINHNVTALNTYRQLSTNTANQSKSIEKLSSGLRINRAGDDAAGLSISEKMRGQIRGLDQASRNAQDGISLIQTAEGALNETHDILQRIRELANQSANGTNTDTDRSAIQDEVNQLSSEINRIGNTTEFNTQKLLKGDGKQNLANTGVVTAGKLTNGTDTTYTQAVNDDSITTAAANGDTLAYTINGQTLTVNFATDATLSANSSAFTAGSVATTSATTMSATVGINGTNTANGDATAAATALQAMIDNNATLKGNYTVTQSAAGAITISAVAGGAFQGGSGNISNGTGTGTIVVANNAGSTVAGTTNNGLQASATIDFSGLETGTAATSNAKINALVGTGATIAGQQIEFYDSTKGAYTGSALGVDVSGALAEATDSSKADKLVSQIANTIGNKIDGVKLSVNTGAADSLDITATTAGTAGNNIAIADGGVQQQFKTTFQIGANTGQSMTLNLNDMRSMALGITAKAGTAGFGAANNVTDGTTDVQQEAALDVSTKDNAAKAIAVLDKAINTVSSERGKMGAIQNRLEHTINNLNTSSENMTAAESRIRDVDMAKEMMNQSKSSILAQAAQAMLAQANQQPQGVLQLLRG</sequence>
<gene>
    <name evidence="7" type="ORF">FPZ49_14225</name>
</gene>
<dbReference type="EMBL" id="VNJI01000015">
    <property type="protein sequence ID" value="TVY09337.1"/>
    <property type="molecule type" value="Genomic_DNA"/>
</dbReference>
<dbReference type="PRINTS" id="PR00207">
    <property type="entry name" value="FLAGELLIN"/>
</dbReference>
<evidence type="ECO:0000256" key="1">
    <source>
        <dbReference type="ARBA" id="ARBA00005709"/>
    </source>
</evidence>
<keyword evidence="7" id="KW-0966">Cell projection</keyword>